<reference evidence="1 2" key="1">
    <citation type="submission" date="2018-10" db="EMBL/GenBank/DDBJ databases">
        <title>Genome Sequencing of Pantoea dispersa DSM 32899.</title>
        <authorList>
            <person name="Nawrath M."/>
            <person name="Ottenheim C."/>
            <person name="Wilm A."/>
            <person name="Zimmermann W."/>
            <person name="Wu J.C."/>
        </authorList>
    </citation>
    <scope>NUCLEOTIDE SEQUENCE [LARGE SCALE GENOMIC DNA]</scope>
    <source>
        <strain evidence="1 2">DSM 32899</strain>
        <plasmid evidence="1 2">unnamed3</plasmid>
    </source>
</reference>
<organism evidence="1 2">
    <name type="scientific">Candidatus Pantoea soli</name>
    <dbReference type="NCBI Taxonomy" id="3098669"/>
    <lineage>
        <taxon>Bacteria</taxon>
        <taxon>Pseudomonadati</taxon>
        <taxon>Pseudomonadota</taxon>
        <taxon>Gammaproteobacteria</taxon>
        <taxon>Enterobacterales</taxon>
        <taxon>Erwiniaceae</taxon>
        <taxon>Pantoea</taxon>
    </lineage>
</organism>
<sequence length="145" mass="16753">MPDMGQQRQMVLDIETNEAIEKLRKNLQAAHYPRCEDVDYSSIDSRVFNTLEEGWIAPNAELVDAWFNQFKSTFKEYKSDEKLGYLLGLRGQSADRRIRAYRKGGETIPYGIWRNFLVITGRAVQEIPTVLGIFDMDKDQAVKSE</sequence>
<name>A0A518XK64_9GAMM</name>
<keyword evidence="1" id="KW-0614">Plasmid</keyword>
<keyword evidence="2" id="KW-1185">Reference proteome</keyword>
<protein>
    <submittedName>
        <fullName evidence="1">Uncharacterized protein</fullName>
    </submittedName>
</protein>
<dbReference type="EMBL" id="CP032705">
    <property type="protein sequence ID" value="QDY44506.1"/>
    <property type="molecule type" value="Genomic_DNA"/>
</dbReference>
<gene>
    <name evidence="1" type="ORF">D8B20_21455</name>
</gene>
<evidence type="ECO:0000313" key="1">
    <source>
        <dbReference type="EMBL" id="QDY44506.1"/>
    </source>
</evidence>
<dbReference type="OrthoDB" id="6547625at2"/>
<geneLocation type="plasmid" evidence="1 2">
    <name>unnamed3</name>
</geneLocation>
<dbReference type="KEGG" id="pdis:D8B20_21455"/>
<proteinExistence type="predicted"/>
<dbReference type="AlphaFoldDB" id="A0A518XK64"/>
<evidence type="ECO:0000313" key="2">
    <source>
        <dbReference type="Proteomes" id="UP000319411"/>
    </source>
</evidence>
<accession>A0A518XK64</accession>
<dbReference type="Proteomes" id="UP000319411">
    <property type="component" value="Plasmid unnamed3"/>
</dbReference>